<feature type="transmembrane region" description="Helical" evidence="8">
    <location>
        <begin position="162"/>
        <end position="182"/>
    </location>
</feature>
<comment type="similarity">
    <text evidence="2">Belongs to the ZIP transporter (TC 2.A.5) family.</text>
</comment>
<evidence type="ECO:0000256" key="5">
    <source>
        <dbReference type="ARBA" id="ARBA00022833"/>
    </source>
</evidence>
<dbReference type="PANTHER" id="PTHR11040">
    <property type="entry name" value="ZINC/IRON TRANSPORTER"/>
    <property type="match status" value="1"/>
</dbReference>
<organism evidence="9 10">
    <name type="scientific">Hazenella coriacea</name>
    <dbReference type="NCBI Taxonomy" id="1179467"/>
    <lineage>
        <taxon>Bacteria</taxon>
        <taxon>Bacillati</taxon>
        <taxon>Bacillota</taxon>
        <taxon>Bacilli</taxon>
        <taxon>Bacillales</taxon>
        <taxon>Thermoactinomycetaceae</taxon>
        <taxon>Hazenella</taxon>
    </lineage>
</organism>
<reference evidence="9 10" key="1">
    <citation type="submission" date="2019-03" db="EMBL/GenBank/DDBJ databases">
        <title>Genomic Encyclopedia of Type Strains, Phase IV (KMG-IV): sequencing the most valuable type-strain genomes for metagenomic binning, comparative biology and taxonomic classification.</title>
        <authorList>
            <person name="Goeker M."/>
        </authorList>
    </citation>
    <scope>NUCLEOTIDE SEQUENCE [LARGE SCALE GENOMIC DNA]</scope>
    <source>
        <strain evidence="9 10">DSM 45707</strain>
    </source>
</reference>
<evidence type="ECO:0000313" key="9">
    <source>
        <dbReference type="EMBL" id="TCS95580.1"/>
    </source>
</evidence>
<dbReference type="GO" id="GO:0005886">
    <property type="term" value="C:plasma membrane"/>
    <property type="evidence" value="ECO:0007669"/>
    <property type="project" value="UniProtKB-SubCell"/>
</dbReference>
<feature type="transmembrane region" description="Helical" evidence="8">
    <location>
        <begin position="215"/>
        <end position="237"/>
    </location>
</feature>
<keyword evidence="10" id="KW-1185">Reference proteome</keyword>
<dbReference type="RefSeq" id="WP_131923576.1">
    <property type="nucleotide sequence ID" value="NZ_SMAG01000002.1"/>
</dbReference>
<dbReference type="PANTHER" id="PTHR11040:SF211">
    <property type="entry name" value="ZINC TRANSPORTER ZIP11"/>
    <property type="match status" value="1"/>
</dbReference>
<evidence type="ECO:0000256" key="3">
    <source>
        <dbReference type="ARBA" id="ARBA00022475"/>
    </source>
</evidence>
<protein>
    <submittedName>
        <fullName evidence="9">ZIP family zinc transporter</fullName>
    </submittedName>
</protein>
<gene>
    <name evidence="9" type="ORF">EDD58_102154</name>
</gene>
<evidence type="ECO:0000256" key="7">
    <source>
        <dbReference type="ARBA" id="ARBA00023136"/>
    </source>
</evidence>
<dbReference type="InterPro" id="IPR003689">
    <property type="entry name" value="ZIP"/>
</dbReference>
<feature type="transmembrane region" description="Helical" evidence="8">
    <location>
        <begin position="188"/>
        <end position="208"/>
    </location>
</feature>
<proteinExistence type="inferred from homology"/>
<dbReference type="Pfam" id="PF02535">
    <property type="entry name" value="Zip"/>
    <property type="match status" value="1"/>
</dbReference>
<feature type="transmembrane region" description="Helical" evidence="8">
    <location>
        <begin position="66"/>
        <end position="86"/>
    </location>
</feature>
<feature type="transmembrane region" description="Helical" evidence="8">
    <location>
        <begin position="35"/>
        <end position="54"/>
    </location>
</feature>
<name>A0A4R3L912_9BACL</name>
<feature type="transmembrane region" description="Helical" evidence="8">
    <location>
        <begin position="135"/>
        <end position="155"/>
    </location>
</feature>
<evidence type="ECO:0000313" key="10">
    <source>
        <dbReference type="Proteomes" id="UP000294937"/>
    </source>
</evidence>
<dbReference type="OrthoDB" id="9787346at2"/>
<keyword evidence="3" id="KW-1003">Cell membrane</keyword>
<keyword evidence="6 8" id="KW-1133">Transmembrane helix</keyword>
<evidence type="ECO:0000256" key="6">
    <source>
        <dbReference type="ARBA" id="ARBA00022989"/>
    </source>
</evidence>
<accession>A0A4R3L912</accession>
<sequence>MVGEWEAIFYSSLTGLSTVIGSLLVLFFRLNSRQVAFSLGMSAGVMVLVTYFTLLPSAFTYGGWPHLWIGFVIAIVAMLLIHHLPFSKVKDEGESDHQLGRLGIFLVIAIALHNAPEGIAIGMGYQLEAQLGHTLVIAMLVHNLPEGIGLAAPLVVAGKHPLFIFLLSLFSGAILPIGTWLGKYMTDSLDVVAIGLVFAAVSMIWIVCREIGPRALALSQTHTWIGIGSGCLLMYIIHLFH</sequence>
<evidence type="ECO:0000256" key="4">
    <source>
        <dbReference type="ARBA" id="ARBA00022692"/>
    </source>
</evidence>
<feature type="transmembrane region" description="Helical" evidence="8">
    <location>
        <begin position="7"/>
        <end position="28"/>
    </location>
</feature>
<evidence type="ECO:0000256" key="1">
    <source>
        <dbReference type="ARBA" id="ARBA00004651"/>
    </source>
</evidence>
<feature type="transmembrane region" description="Helical" evidence="8">
    <location>
        <begin position="98"/>
        <end position="115"/>
    </location>
</feature>
<keyword evidence="4 8" id="KW-0812">Transmembrane</keyword>
<evidence type="ECO:0000256" key="2">
    <source>
        <dbReference type="ARBA" id="ARBA00006939"/>
    </source>
</evidence>
<comment type="caution">
    <text evidence="9">The sequence shown here is derived from an EMBL/GenBank/DDBJ whole genome shotgun (WGS) entry which is preliminary data.</text>
</comment>
<comment type="subcellular location">
    <subcellularLocation>
        <location evidence="1">Cell membrane</location>
        <topology evidence="1">Multi-pass membrane protein</topology>
    </subcellularLocation>
</comment>
<dbReference type="EMBL" id="SMAG01000002">
    <property type="protein sequence ID" value="TCS95580.1"/>
    <property type="molecule type" value="Genomic_DNA"/>
</dbReference>
<keyword evidence="5" id="KW-0862">Zinc</keyword>
<dbReference type="AlphaFoldDB" id="A0A4R3L912"/>
<evidence type="ECO:0000256" key="8">
    <source>
        <dbReference type="SAM" id="Phobius"/>
    </source>
</evidence>
<keyword evidence="7 8" id="KW-0472">Membrane</keyword>
<dbReference type="GO" id="GO:0005385">
    <property type="term" value="F:zinc ion transmembrane transporter activity"/>
    <property type="evidence" value="ECO:0007669"/>
    <property type="project" value="TreeGrafter"/>
</dbReference>
<dbReference type="Proteomes" id="UP000294937">
    <property type="component" value="Unassembled WGS sequence"/>
</dbReference>